<keyword evidence="4" id="KW-1185">Reference proteome</keyword>
<organism evidence="3 4">
    <name type="scientific">Sphaerisporangium aureirubrum</name>
    <dbReference type="NCBI Taxonomy" id="1544736"/>
    <lineage>
        <taxon>Bacteria</taxon>
        <taxon>Bacillati</taxon>
        <taxon>Actinomycetota</taxon>
        <taxon>Actinomycetes</taxon>
        <taxon>Streptosporangiales</taxon>
        <taxon>Streptosporangiaceae</taxon>
        <taxon>Sphaerisporangium</taxon>
    </lineage>
</organism>
<evidence type="ECO:0000259" key="2">
    <source>
        <dbReference type="PROSITE" id="PS51173"/>
    </source>
</evidence>
<accession>A0ABW1NNX6</accession>
<dbReference type="RefSeq" id="WP_380756491.1">
    <property type="nucleotide sequence ID" value="NZ_JBHSRF010000035.1"/>
</dbReference>
<feature type="signal peptide" evidence="1">
    <location>
        <begin position="1"/>
        <end position="27"/>
    </location>
</feature>
<evidence type="ECO:0000313" key="4">
    <source>
        <dbReference type="Proteomes" id="UP001596137"/>
    </source>
</evidence>
<comment type="caution">
    <text evidence="3">The sequence shown here is derived from an EMBL/GenBank/DDBJ whole genome shotgun (WGS) entry which is preliminary data.</text>
</comment>
<feature type="chain" id="PRO_5046714305" evidence="1">
    <location>
        <begin position="28"/>
        <end position="138"/>
    </location>
</feature>
<dbReference type="InterPro" id="IPR001919">
    <property type="entry name" value="CBD2"/>
</dbReference>
<gene>
    <name evidence="3" type="ORF">ACFP1K_22480</name>
</gene>
<name>A0ABW1NNX6_9ACTN</name>
<dbReference type="SUPFAM" id="SSF49384">
    <property type="entry name" value="Carbohydrate-binding domain"/>
    <property type="match status" value="1"/>
</dbReference>
<dbReference type="Gene3D" id="2.60.40.290">
    <property type="match status" value="1"/>
</dbReference>
<dbReference type="InterPro" id="IPR012291">
    <property type="entry name" value="CBM2_carb-bd_dom_sf"/>
</dbReference>
<dbReference type="PROSITE" id="PS51173">
    <property type="entry name" value="CBM2"/>
    <property type="match status" value="1"/>
</dbReference>
<sequence>MRLLKRLAGIGTAGLLATALWGGTAHAMGPLARFSCDVDLTTASSWPTGWVGGITINNTGTEPFSGWVLQFELAAGQSVSSAWVGTLTQALPIVQVRAPVWASGIAAGSWAEIGYVLIHTGVSDPPRNFTLNGVACTI</sequence>
<dbReference type="Proteomes" id="UP001596137">
    <property type="component" value="Unassembled WGS sequence"/>
</dbReference>
<dbReference type="SMART" id="SM00637">
    <property type="entry name" value="CBD_II"/>
    <property type="match status" value="1"/>
</dbReference>
<keyword evidence="1" id="KW-0732">Signal</keyword>
<protein>
    <submittedName>
        <fullName evidence="3">Cellulose binding domain-containing protein</fullName>
    </submittedName>
</protein>
<feature type="domain" description="CBM2" evidence="2">
    <location>
        <begin position="29"/>
        <end position="138"/>
    </location>
</feature>
<dbReference type="InterPro" id="IPR008965">
    <property type="entry name" value="CBM2/CBM3_carb-bd_dom_sf"/>
</dbReference>
<dbReference type="EMBL" id="JBHSRF010000035">
    <property type="protein sequence ID" value="MFC6083952.1"/>
    <property type="molecule type" value="Genomic_DNA"/>
</dbReference>
<dbReference type="Pfam" id="PF00553">
    <property type="entry name" value="CBM_2"/>
    <property type="match status" value="1"/>
</dbReference>
<reference evidence="4" key="1">
    <citation type="journal article" date="2019" name="Int. J. Syst. Evol. Microbiol.">
        <title>The Global Catalogue of Microorganisms (GCM) 10K type strain sequencing project: providing services to taxonomists for standard genome sequencing and annotation.</title>
        <authorList>
            <consortium name="The Broad Institute Genomics Platform"/>
            <consortium name="The Broad Institute Genome Sequencing Center for Infectious Disease"/>
            <person name="Wu L."/>
            <person name="Ma J."/>
        </authorList>
    </citation>
    <scope>NUCLEOTIDE SEQUENCE [LARGE SCALE GENOMIC DNA]</scope>
    <source>
        <strain evidence="4">JCM 30346</strain>
    </source>
</reference>
<proteinExistence type="predicted"/>
<evidence type="ECO:0000256" key="1">
    <source>
        <dbReference type="SAM" id="SignalP"/>
    </source>
</evidence>
<evidence type="ECO:0000313" key="3">
    <source>
        <dbReference type="EMBL" id="MFC6083952.1"/>
    </source>
</evidence>